<evidence type="ECO:0000313" key="1">
    <source>
        <dbReference type="EMBL" id="GDY49705.1"/>
    </source>
</evidence>
<dbReference type="Proteomes" id="UP000301309">
    <property type="component" value="Unassembled WGS sequence"/>
</dbReference>
<organism evidence="1 2">
    <name type="scientific">Streptomyces violaceusniger</name>
    <dbReference type="NCBI Taxonomy" id="68280"/>
    <lineage>
        <taxon>Bacteria</taxon>
        <taxon>Bacillati</taxon>
        <taxon>Actinomycetota</taxon>
        <taxon>Actinomycetes</taxon>
        <taxon>Kitasatosporales</taxon>
        <taxon>Streptomycetaceae</taxon>
        <taxon>Streptomyces</taxon>
        <taxon>Streptomyces violaceusniger group</taxon>
    </lineage>
</organism>
<gene>
    <name evidence="1" type="ORF">SVIO_003280</name>
</gene>
<dbReference type="AlphaFoldDB" id="A0A4D4KL67"/>
<reference evidence="1 2" key="1">
    <citation type="journal article" date="2020" name="Int. J. Syst. Evol. Microbiol.">
        <title>Reclassification of Streptomyces castelarensis and Streptomyces sporoclivatus as later heterotypic synonyms of Streptomyces antimycoticus.</title>
        <authorList>
            <person name="Komaki H."/>
            <person name="Tamura T."/>
        </authorList>
    </citation>
    <scope>NUCLEOTIDE SEQUENCE [LARGE SCALE GENOMIC DNA]</scope>
    <source>
        <strain evidence="1 2">NBRC 13459</strain>
    </source>
</reference>
<keyword evidence="2" id="KW-1185">Reference proteome</keyword>
<evidence type="ECO:0000313" key="2">
    <source>
        <dbReference type="Proteomes" id="UP000301309"/>
    </source>
</evidence>
<dbReference type="EMBL" id="BJHW01000001">
    <property type="protein sequence ID" value="GDY49705.1"/>
    <property type="molecule type" value="Genomic_DNA"/>
</dbReference>
<name>A0A4D4KL67_STRVO</name>
<sequence>MTVADGSVSPDSSLVHAGVEFHAFAGSPDVVARHLYGLPRDLVEGTLWALILSGAERAHVQIQERAALGDSRARVFAWEGTVLGTLPAGIAAALSGHPMPPRSHEALRDVLFRHGDYTDLGVVPCPRTARGAFGHPMRWFAGEQSVYALVLSF</sequence>
<proteinExistence type="predicted"/>
<accession>A0A4D4KL67</accession>
<comment type="caution">
    <text evidence="1">The sequence shown here is derived from an EMBL/GenBank/DDBJ whole genome shotgun (WGS) entry which is preliminary data.</text>
</comment>
<protein>
    <submittedName>
        <fullName evidence="1">Uncharacterized protein</fullName>
    </submittedName>
</protein>